<evidence type="ECO:0000313" key="2">
    <source>
        <dbReference type="Proteomes" id="UP000829354"/>
    </source>
</evidence>
<dbReference type="Proteomes" id="UP000829354">
    <property type="component" value="Chromosome III"/>
</dbReference>
<name>A0AAE9JC03_CAEBR</name>
<evidence type="ECO:0000313" key="1">
    <source>
        <dbReference type="EMBL" id="UMM22009.1"/>
    </source>
</evidence>
<dbReference type="EMBL" id="CP092622">
    <property type="protein sequence ID" value="UMM22009.1"/>
    <property type="molecule type" value="Genomic_DNA"/>
</dbReference>
<organism evidence="1 2">
    <name type="scientific">Caenorhabditis briggsae</name>
    <dbReference type="NCBI Taxonomy" id="6238"/>
    <lineage>
        <taxon>Eukaryota</taxon>
        <taxon>Metazoa</taxon>
        <taxon>Ecdysozoa</taxon>
        <taxon>Nematoda</taxon>
        <taxon>Chromadorea</taxon>
        <taxon>Rhabditida</taxon>
        <taxon>Rhabditina</taxon>
        <taxon>Rhabditomorpha</taxon>
        <taxon>Rhabditoidea</taxon>
        <taxon>Rhabditidae</taxon>
        <taxon>Peloderinae</taxon>
        <taxon>Caenorhabditis</taxon>
    </lineage>
</organism>
<proteinExistence type="predicted"/>
<dbReference type="AlphaFoldDB" id="A0AAE9JC03"/>
<accession>A0AAE9JC03</accession>
<protein>
    <submittedName>
        <fullName evidence="1">Uncharacterized protein</fullName>
    </submittedName>
</protein>
<reference evidence="1 2" key="1">
    <citation type="submission" date="2022-04" db="EMBL/GenBank/DDBJ databases">
        <title>Chromosome-level reference genomes for two strains of Caenorhabditis briggsae: an improved platform for comparative genomics.</title>
        <authorList>
            <person name="Stevens L."/>
            <person name="Andersen E."/>
        </authorList>
    </citation>
    <scope>NUCLEOTIDE SEQUENCE [LARGE SCALE GENOMIC DNA]</scope>
    <source>
        <strain evidence="1">VX34</strain>
        <tissue evidence="1">Whole-organism</tissue>
    </source>
</reference>
<sequence>MSGDCEELEPPMPLFWASSHIAQYHRYLEYRNPFESLAIDHR</sequence>
<keyword evidence="2" id="KW-1185">Reference proteome</keyword>
<gene>
    <name evidence="1" type="ORF">L5515_003445</name>
</gene>